<feature type="region of interest" description="Disordered" evidence="5">
    <location>
        <begin position="383"/>
        <end position="545"/>
    </location>
</feature>
<dbReference type="Pfam" id="PF16755">
    <property type="entry name" value="Beta-prop_NUP159_NUP214"/>
    <property type="match status" value="1"/>
</dbReference>
<organism evidence="7 8">
    <name type="scientific">Starmerella bacillaris</name>
    <name type="common">Yeast</name>
    <name type="synonym">Candida zemplinina</name>
    <dbReference type="NCBI Taxonomy" id="1247836"/>
    <lineage>
        <taxon>Eukaryota</taxon>
        <taxon>Fungi</taxon>
        <taxon>Dikarya</taxon>
        <taxon>Ascomycota</taxon>
        <taxon>Saccharomycotina</taxon>
        <taxon>Dipodascomycetes</taxon>
        <taxon>Dipodascales</taxon>
        <taxon>Trichomonascaceae</taxon>
        <taxon>Starmerella</taxon>
    </lineage>
</organism>
<dbReference type="SUPFAM" id="SSF117289">
    <property type="entry name" value="Nucleoporin domain"/>
    <property type="match status" value="1"/>
</dbReference>
<dbReference type="GO" id="GO:0005634">
    <property type="term" value="C:nucleus"/>
    <property type="evidence" value="ECO:0007669"/>
    <property type="project" value="UniProtKB-SubCell"/>
</dbReference>
<sequence length="978" mass="107795">MSVTATFSDKWRLRPYGPSTGLEVASNTPQNARSILAKSRGTDLVAQATKTNVMVYFLKDLLEALKTTDPKKDNTASNFANNSSIFAIDIPNTTLLCFLANGKQLALFSDMLYLYNLEVDSSEIAITRALKIETGNVTDLKSFSTKQGFVFATEDATYTFTDHLEKISDENVFAINEKDELMFPSMIKLIPDGKPIRIGFTGPNTLQVVTDPSTDSEELPYAEYIITESECLEMDGCPAISEDFFLTWNQNSVPDFPEPGMQTSLISSSQSTDLTIYDGESYYQPSDESQVLPMTANDEDFSAIGSFVVLNTGIDVAEPLKGVEHSDTMPLWCLVSQEGRILALFVANADAASRNEPLPEQAALDVPSITSTGRYNVNEILASSTETVDNDETKVESDDVASKPSAEVVGENESKPQAPETATEATQETQTAEENSVIEKDTSDPKEVSSPAPDNVIVSQWGKPDTEASAPEGTSSSNDEVVSSNTTSTDASSKDENNGYEHTSSDSLIAESNPTEGEVEKSDLNLSGTSTNNNNDDNDVTSLNSDVEDVVDLVGSTNIDVNSAASEAADAVPQEDVESHSVTETGDDAPNEPVESFEVIDNVEEPVQHQADHSLNGSSDTSGVLQDDRELKMKMDKLEAERAQLDKILALEEELRVKRLENEKLQSERIQAEKAEKERLERAEQERLETLRREEQLLAEKEERKRKEEEIAEAARLASLRASTTWVGDYPNRFVELEDACVMSGTQDGDGKAESEVLEDIACDVNVIFQVVDQNLHYLEHMDDNLNFERHKSNTQTIQDLNEKAIKLNEDITSALSKLKVLAESTQKTAQDVYTLADINKQLSKESDVESLKNKPLPIAYMSLKCQIDSKLNKFRSLISRIKENNLIDYLHTNENKDLFASVLVAIDTIDSRLVSFKESRKRSTNQEESVKIASNATLGGTDKLSEIKYDNHVAFVSRLLVGLQSEDSSDVIRPLNI</sequence>
<evidence type="ECO:0000313" key="7">
    <source>
        <dbReference type="EMBL" id="GMM52668.1"/>
    </source>
</evidence>
<feature type="domain" description="Nucleoporin Nup159/Nup146 N-terminal" evidence="6">
    <location>
        <begin position="245"/>
        <end position="340"/>
    </location>
</feature>
<evidence type="ECO:0000256" key="5">
    <source>
        <dbReference type="SAM" id="MobiDB-lite"/>
    </source>
</evidence>
<feature type="compositionally biased region" description="Low complexity" evidence="5">
    <location>
        <begin position="416"/>
        <end position="434"/>
    </location>
</feature>
<keyword evidence="4" id="KW-0175">Coiled coil</keyword>
<feature type="compositionally biased region" description="Polar residues" evidence="5">
    <location>
        <begin position="472"/>
        <end position="491"/>
    </location>
</feature>
<feature type="compositionally biased region" description="Basic and acidic residues" evidence="5">
    <location>
        <begin position="437"/>
        <end position="447"/>
    </location>
</feature>
<evidence type="ECO:0000256" key="1">
    <source>
        <dbReference type="ARBA" id="ARBA00004123"/>
    </source>
</evidence>
<evidence type="ECO:0000259" key="6">
    <source>
        <dbReference type="Pfam" id="PF16755"/>
    </source>
</evidence>
<reference evidence="7 8" key="1">
    <citation type="journal article" date="2023" name="Elife">
        <title>Identification of key yeast species and microbe-microbe interactions impacting larval growth of Drosophila in the wild.</title>
        <authorList>
            <person name="Mure A."/>
            <person name="Sugiura Y."/>
            <person name="Maeda R."/>
            <person name="Honda K."/>
            <person name="Sakurai N."/>
            <person name="Takahashi Y."/>
            <person name="Watada M."/>
            <person name="Katoh T."/>
            <person name="Gotoh A."/>
            <person name="Gotoh Y."/>
            <person name="Taniguchi I."/>
            <person name="Nakamura K."/>
            <person name="Hayashi T."/>
            <person name="Katayama T."/>
            <person name="Uemura T."/>
            <person name="Hattori Y."/>
        </authorList>
    </citation>
    <scope>NUCLEOTIDE SEQUENCE [LARGE SCALE GENOMIC DNA]</scope>
    <source>
        <strain evidence="7 8">SB-73</strain>
    </source>
</reference>
<dbReference type="EMBL" id="BTGC01000008">
    <property type="protein sequence ID" value="GMM52668.1"/>
    <property type="molecule type" value="Genomic_DNA"/>
</dbReference>
<proteinExistence type="predicted"/>
<evidence type="ECO:0000256" key="4">
    <source>
        <dbReference type="SAM" id="Coils"/>
    </source>
</evidence>
<feature type="coiled-coil region" evidence="4">
    <location>
        <begin position="628"/>
        <end position="718"/>
    </location>
</feature>
<protein>
    <recommendedName>
        <fullName evidence="6">Nucleoporin Nup159/Nup146 N-terminal domain-containing protein</fullName>
    </recommendedName>
</protein>
<gene>
    <name evidence="7" type="ORF">DASB73_036310</name>
</gene>
<accession>A0AAV5RMH9</accession>
<feature type="compositionally biased region" description="Low complexity" evidence="5">
    <location>
        <begin position="524"/>
        <end position="545"/>
    </location>
</feature>
<dbReference type="Proteomes" id="UP001362899">
    <property type="component" value="Unassembled WGS sequence"/>
</dbReference>
<dbReference type="AlphaFoldDB" id="A0AAV5RMH9"/>
<dbReference type="Gene3D" id="2.130.10.10">
    <property type="entry name" value="YVTN repeat-like/Quinoprotein amine dehydrogenase"/>
    <property type="match status" value="1"/>
</dbReference>
<feature type="region of interest" description="Disordered" evidence="5">
    <location>
        <begin position="561"/>
        <end position="593"/>
    </location>
</feature>
<evidence type="ECO:0000313" key="8">
    <source>
        <dbReference type="Proteomes" id="UP001362899"/>
    </source>
</evidence>
<dbReference type="InterPro" id="IPR015943">
    <property type="entry name" value="WD40/YVTN_repeat-like_dom_sf"/>
</dbReference>
<comment type="caution">
    <text evidence="7">The sequence shown here is derived from an EMBL/GenBank/DDBJ whole genome shotgun (WGS) entry which is preliminary data.</text>
</comment>
<feature type="compositionally biased region" description="Basic and acidic residues" evidence="5">
    <location>
        <begin position="391"/>
        <end position="401"/>
    </location>
</feature>
<evidence type="ECO:0000256" key="3">
    <source>
        <dbReference type="ARBA" id="ARBA00023242"/>
    </source>
</evidence>
<keyword evidence="2" id="KW-0813">Transport</keyword>
<evidence type="ECO:0000256" key="2">
    <source>
        <dbReference type="ARBA" id="ARBA00022448"/>
    </source>
</evidence>
<feature type="compositionally biased region" description="Polar residues" evidence="5">
    <location>
        <begin position="500"/>
        <end position="515"/>
    </location>
</feature>
<comment type="subcellular location">
    <subcellularLocation>
        <location evidence="1">Nucleus</location>
    </subcellularLocation>
</comment>
<dbReference type="InterPro" id="IPR039462">
    <property type="entry name" value="Nup159/Nup146_N"/>
</dbReference>
<keyword evidence="8" id="KW-1185">Reference proteome</keyword>
<name>A0AAV5RMH9_STABA</name>
<keyword evidence="3" id="KW-0539">Nucleus</keyword>